<gene>
    <name evidence="2" type="ORF">GNI_070500</name>
</gene>
<evidence type="ECO:0000313" key="2">
    <source>
        <dbReference type="EMBL" id="EZG67211.1"/>
    </source>
</evidence>
<dbReference type="RefSeq" id="XP_011130300.1">
    <property type="nucleotide sequence ID" value="XM_011131998.1"/>
</dbReference>
<proteinExistence type="predicted"/>
<comment type="caution">
    <text evidence="2">The sequence shown here is derived from an EMBL/GenBank/DDBJ whole genome shotgun (WGS) entry which is preliminary data.</text>
</comment>
<organism evidence="2 3">
    <name type="scientific">Gregarina niphandrodes</name>
    <name type="common">Septate eugregarine</name>
    <dbReference type="NCBI Taxonomy" id="110365"/>
    <lineage>
        <taxon>Eukaryota</taxon>
        <taxon>Sar</taxon>
        <taxon>Alveolata</taxon>
        <taxon>Apicomplexa</taxon>
        <taxon>Conoidasida</taxon>
        <taxon>Gregarinasina</taxon>
        <taxon>Eugregarinorida</taxon>
        <taxon>Gregarinidae</taxon>
        <taxon>Gregarina</taxon>
    </lineage>
</organism>
<reference evidence="2" key="1">
    <citation type="submission" date="2013-12" db="EMBL/GenBank/DDBJ databases">
        <authorList>
            <person name="Omoto C.K."/>
            <person name="Sibley D."/>
            <person name="Venepally P."/>
            <person name="Hadjithomas M."/>
            <person name="Karamycheva S."/>
            <person name="Brunk B."/>
            <person name="Roos D."/>
            <person name="Caler E."/>
            <person name="Lorenzi H."/>
        </authorList>
    </citation>
    <scope>NUCLEOTIDE SEQUENCE</scope>
</reference>
<accession>A0A023B7D5</accession>
<dbReference type="EMBL" id="AFNH02000529">
    <property type="protein sequence ID" value="EZG67211.1"/>
    <property type="molecule type" value="Genomic_DNA"/>
</dbReference>
<dbReference type="VEuPathDB" id="CryptoDB:GNI_070500"/>
<protein>
    <submittedName>
        <fullName evidence="2">Uncharacterized protein</fullName>
    </submittedName>
</protein>
<feature type="compositionally biased region" description="Acidic residues" evidence="1">
    <location>
        <begin position="658"/>
        <end position="668"/>
    </location>
</feature>
<feature type="region of interest" description="Disordered" evidence="1">
    <location>
        <begin position="654"/>
        <end position="675"/>
    </location>
</feature>
<dbReference type="AlphaFoldDB" id="A0A023B7D5"/>
<sequence length="1068" mass="118351">MESLWSVPVAHCLTFEELLRSVAQGVYDVLLRAFEDADIESSSVEKVCIPGFGVMVLRPWDVSAVGLPSTVVGDVVAVAQCLFYLGFAAPAGAGACVALLERLANGDTAAEETRLKLAAVLVSMLRYMTPAGVARSLVLLQTVFHHLSIVGLFLKEILPGSSLPHNVLLIKAFHALLRNPLLLQPCLQDPALNVLLADLALGIYYYSPNDATSILTACSVLANPQFRFTRDLSQVIQHVIALSHRSGDRSGDSGTAKTAAELAASRTIGEIGKTSEIGKTAEIWGNAKIAPITTVPQFVPGFIPLPTSLKRMLTYLLRCPSPTDHPFEVSDPRIQPYLYRDRPSNMPPNFILQLLAGYHPKDFEWMYYRRLHLSVELYATAMAAFVLNFPPEDPLALGGYPQDLIGPYPLSGDAGEEDSRSGFDSLVNHISRPAYLSFRPLWSMPFDERRRTMFLFAASFGGATYRFPFGTVLSPGTNTVSRAPTTEEALRFPVSFRNTLSRMTDLLARTRAMIAYSLIGDYQLVDGVTKANAGDLLSMVVNAINRNQVNETMVKKVHQATTNLPHQQDQSSYDQSSYGQLSYDQPQSSHVLLSWITSWLNEPHTVRHFDARMWLTVMKIFGPESSPYKVADIILRKVVEPALAYVPPSLTTEHVSEDAIEDDGEESASDSPAGRPGVRQAMIRLSISQSLDTAGQAPEEGTQEILRCITAFLKADYRHEWWPAASCDGKELANGLCECTIRRSPREWTSLSELLWEDRLDFTEVNGMWLANNQNHLFAIIKNYSDLMIPSAELVEYQHRVCLRNALIITFWTRYILYITERMIPQKKNASVARVCAELNCQDYGWIVSHIVAELWQRWFPSPSSADALGGSHSEVDIRSFFPVLHKAGVPLSKCLNEVDSPLKLSQFKFAASVREISNDCVDDVCACSYLLRFVIPPPAVLDETSDGELCSVLLTLLLERRHIMKQHCRRALDRCILDLAEKSPFVQLDRNGDSVIREIECVGRTNLFDPQLLSTSSLDNATVLDNASGLDSVSGTVEAGRSEGEGCLVTLNLNYLQSIFATWDSSV</sequence>
<dbReference type="GeneID" id="22912585"/>
<keyword evidence="3" id="KW-1185">Reference proteome</keyword>
<evidence type="ECO:0000256" key="1">
    <source>
        <dbReference type="SAM" id="MobiDB-lite"/>
    </source>
</evidence>
<evidence type="ECO:0000313" key="3">
    <source>
        <dbReference type="Proteomes" id="UP000019763"/>
    </source>
</evidence>
<dbReference type="Proteomes" id="UP000019763">
    <property type="component" value="Unassembled WGS sequence"/>
</dbReference>
<name>A0A023B7D5_GRENI</name>